<sequence>MPAATLVTVLTSAGAPPRIEVDPAGLDPAAPLHLCSAAKALTAVGVLRLAGRGVLDLDTDVRQWVPVPGRWGPTLRQLLTHRGGVSDPPGSFETGPVPPIAELVAGRTPAHPGPITPSVEPGTAVAYSDAGYCLVERAVEVATGEPFAAVMHRELAVPLRLTRTGFWAGEHSPVAAGAALGNAGRGPRRHYPGLAASGLWSPATEIAVWLADLGRSLAGQDGVLLTAGQAAQWVADPGECGVAAGVFPFGAPGRPCVMTQGWGVGFQCQLRWYPAAGGAVAVVLDADPGVPQSESVVGRTMLRRVTELGWR</sequence>
<dbReference type="RefSeq" id="WP_168629133.1">
    <property type="nucleotide sequence ID" value="NZ_BONL01000034.1"/>
</dbReference>
<dbReference type="Gene3D" id="3.40.710.10">
    <property type="entry name" value="DD-peptidase/beta-lactamase superfamily"/>
    <property type="match status" value="1"/>
</dbReference>
<dbReference type="AlphaFoldDB" id="A0A7X6QYH7"/>
<dbReference type="InterPro" id="IPR050789">
    <property type="entry name" value="Diverse_Enzym_Activities"/>
</dbReference>
<organism evidence="2 3">
    <name type="scientific">Cellulomonas denverensis</name>
    <dbReference type="NCBI Taxonomy" id="264297"/>
    <lineage>
        <taxon>Bacteria</taxon>
        <taxon>Bacillati</taxon>
        <taxon>Actinomycetota</taxon>
        <taxon>Actinomycetes</taxon>
        <taxon>Micrococcales</taxon>
        <taxon>Cellulomonadaceae</taxon>
        <taxon>Cellulomonas</taxon>
    </lineage>
</organism>
<name>A0A7X6QYH7_9CELL</name>
<dbReference type="PANTHER" id="PTHR43283">
    <property type="entry name" value="BETA-LACTAMASE-RELATED"/>
    <property type="match status" value="1"/>
</dbReference>
<comment type="caution">
    <text evidence="2">The sequence shown here is derived from an EMBL/GenBank/DDBJ whole genome shotgun (WGS) entry which is preliminary data.</text>
</comment>
<evidence type="ECO:0000313" key="2">
    <source>
        <dbReference type="EMBL" id="NKY22016.1"/>
    </source>
</evidence>
<evidence type="ECO:0000313" key="3">
    <source>
        <dbReference type="Proteomes" id="UP000581206"/>
    </source>
</evidence>
<dbReference type="SUPFAM" id="SSF56601">
    <property type="entry name" value="beta-lactamase/transpeptidase-like"/>
    <property type="match status" value="1"/>
</dbReference>
<gene>
    <name evidence="2" type="ORF">HGA03_04980</name>
</gene>
<feature type="domain" description="Beta-lactamase-related" evidence="1">
    <location>
        <begin position="27"/>
        <end position="289"/>
    </location>
</feature>
<dbReference type="Proteomes" id="UP000581206">
    <property type="component" value="Unassembled WGS sequence"/>
</dbReference>
<keyword evidence="3" id="KW-1185">Reference proteome</keyword>
<dbReference type="InterPro" id="IPR001466">
    <property type="entry name" value="Beta-lactam-related"/>
</dbReference>
<dbReference type="Pfam" id="PF00144">
    <property type="entry name" value="Beta-lactamase"/>
    <property type="match status" value="1"/>
</dbReference>
<protein>
    <submittedName>
        <fullName evidence="2">Beta-lactamase family protein</fullName>
    </submittedName>
</protein>
<evidence type="ECO:0000259" key="1">
    <source>
        <dbReference type="Pfam" id="PF00144"/>
    </source>
</evidence>
<proteinExistence type="predicted"/>
<accession>A0A7X6QYH7</accession>
<dbReference type="EMBL" id="JAAXOX010000002">
    <property type="protein sequence ID" value="NKY22016.1"/>
    <property type="molecule type" value="Genomic_DNA"/>
</dbReference>
<dbReference type="InterPro" id="IPR012338">
    <property type="entry name" value="Beta-lactam/transpept-like"/>
</dbReference>
<reference evidence="2 3" key="1">
    <citation type="submission" date="2020-04" db="EMBL/GenBank/DDBJ databases">
        <title>MicrobeNet Type strains.</title>
        <authorList>
            <person name="Nicholson A.C."/>
        </authorList>
    </citation>
    <scope>NUCLEOTIDE SEQUENCE [LARGE SCALE GENOMIC DNA]</scope>
    <source>
        <strain evidence="2 3">ATCC BAA-788</strain>
    </source>
</reference>